<name>A0ACB8EN53_9SAUR</name>
<evidence type="ECO:0000313" key="2">
    <source>
        <dbReference type="Proteomes" id="UP000827872"/>
    </source>
</evidence>
<dbReference type="Proteomes" id="UP000827872">
    <property type="component" value="Linkage Group LG03"/>
</dbReference>
<proteinExistence type="predicted"/>
<evidence type="ECO:0000313" key="1">
    <source>
        <dbReference type="EMBL" id="KAH7993861.1"/>
    </source>
</evidence>
<organism evidence="1 2">
    <name type="scientific">Sphaerodactylus townsendi</name>
    <dbReference type="NCBI Taxonomy" id="933632"/>
    <lineage>
        <taxon>Eukaryota</taxon>
        <taxon>Metazoa</taxon>
        <taxon>Chordata</taxon>
        <taxon>Craniata</taxon>
        <taxon>Vertebrata</taxon>
        <taxon>Euteleostomi</taxon>
        <taxon>Lepidosauria</taxon>
        <taxon>Squamata</taxon>
        <taxon>Bifurcata</taxon>
        <taxon>Gekkota</taxon>
        <taxon>Sphaerodactylidae</taxon>
        <taxon>Sphaerodactylus</taxon>
    </lineage>
</organism>
<sequence>MRSHQQGCRWFASSTDQQPESQGDRRVHVKPEESAKRCQQVAAGSCCHQTPALSGGQNVMETARAAKGLSSPRQATRSLAARPQKNPVGPENHQQGDRAEGIRNRKNRLSLHSPHTTGLPSPNKGVVMLNPPGILCPHIPPQDPQMPVIFHTASGIQPPPLPQKPSKQLLTPSSTKTAAGYHLQGLHSSQNTGVYFTKQRASD</sequence>
<reference evidence="1" key="1">
    <citation type="submission" date="2021-08" db="EMBL/GenBank/DDBJ databases">
        <title>The first chromosome-level gecko genome reveals the dynamic sex chromosomes of Neotropical dwarf geckos (Sphaerodactylidae: Sphaerodactylus).</title>
        <authorList>
            <person name="Pinto B.J."/>
            <person name="Keating S.E."/>
            <person name="Gamble T."/>
        </authorList>
    </citation>
    <scope>NUCLEOTIDE SEQUENCE</scope>
    <source>
        <strain evidence="1">TG3544</strain>
    </source>
</reference>
<protein>
    <submittedName>
        <fullName evidence="1">Uncharacterized protein</fullName>
    </submittedName>
</protein>
<comment type="caution">
    <text evidence="1">The sequence shown here is derived from an EMBL/GenBank/DDBJ whole genome shotgun (WGS) entry which is preliminary data.</text>
</comment>
<dbReference type="EMBL" id="CM037616">
    <property type="protein sequence ID" value="KAH7993861.1"/>
    <property type="molecule type" value="Genomic_DNA"/>
</dbReference>
<gene>
    <name evidence="1" type="ORF">K3G42_032488</name>
</gene>
<keyword evidence="2" id="KW-1185">Reference proteome</keyword>
<accession>A0ACB8EN53</accession>